<keyword evidence="6" id="KW-0560">Oxidoreductase</keyword>
<dbReference type="GO" id="GO:0045454">
    <property type="term" value="P:cell redox homeostasis"/>
    <property type="evidence" value="ECO:0007669"/>
    <property type="project" value="TreeGrafter"/>
</dbReference>
<organism evidence="14 15">
    <name type="scientific">Pseudomonas aegrilactucae</name>
    <dbReference type="NCBI Taxonomy" id="2854028"/>
    <lineage>
        <taxon>Bacteria</taxon>
        <taxon>Pseudomonadati</taxon>
        <taxon>Pseudomonadota</taxon>
        <taxon>Gammaproteobacteria</taxon>
        <taxon>Pseudomonadales</taxon>
        <taxon>Pseudomonadaceae</taxon>
        <taxon>Pseudomonas</taxon>
    </lineage>
</organism>
<keyword evidence="7" id="KW-1015">Disulfide bond</keyword>
<dbReference type="InterPro" id="IPR024706">
    <property type="entry name" value="Peroxiredoxin_AhpC-typ"/>
</dbReference>
<comment type="similarity">
    <text evidence="10">Belongs to the peroxiredoxin family. BCP/PrxQ subfamily.</text>
</comment>
<dbReference type="InterPro" id="IPR000866">
    <property type="entry name" value="AhpC/TSA"/>
</dbReference>
<comment type="catalytic activity">
    <reaction evidence="12">
        <text>a hydroperoxide + [thioredoxin]-dithiol = an alcohol + [thioredoxin]-disulfide + H2O</text>
        <dbReference type="Rhea" id="RHEA:62620"/>
        <dbReference type="Rhea" id="RHEA-COMP:10698"/>
        <dbReference type="Rhea" id="RHEA-COMP:10700"/>
        <dbReference type="ChEBI" id="CHEBI:15377"/>
        <dbReference type="ChEBI" id="CHEBI:29950"/>
        <dbReference type="ChEBI" id="CHEBI:30879"/>
        <dbReference type="ChEBI" id="CHEBI:35924"/>
        <dbReference type="ChEBI" id="CHEBI:50058"/>
        <dbReference type="EC" id="1.11.1.24"/>
    </reaction>
</comment>
<dbReference type="RefSeq" id="WP_217976462.1">
    <property type="nucleotide sequence ID" value="NZ_JAHTBI010000053.1"/>
</dbReference>
<evidence type="ECO:0000256" key="7">
    <source>
        <dbReference type="ARBA" id="ARBA00023157"/>
    </source>
</evidence>
<comment type="function">
    <text evidence="1">Thiol-specific peroxidase that catalyzes the reduction of hydrogen peroxide and organic hydroperoxides to water and alcohols, respectively. Plays a role in cell protection against oxidative stress by detoxifying peroxides and as sensor of hydrogen peroxide-mediated signaling events.</text>
</comment>
<dbReference type="AlphaFoldDB" id="A0A9Q2XKA2"/>
<dbReference type="PROSITE" id="PS51352">
    <property type="entry name" value="THIOREDOXIN_2"/>
    <property type="match status" value="1"/>
</dbReference>
<gene>
    <name evidence="14" type="ORF">KUO17_15710</name>
</gene>
<dbReference type="Proteomes" id="UP001106592">
    <property type="component" value="Unassembled WGS sequence"/>
</dbReference>
<dbReference type="GO" id="GO:0034599">
    <property type="term" value="P:cellular response to oxidative stress"/>
    <property type="evidence" value="ECO:0007669"/>
    <property type="project" value="TreeGrafter"/>
</dbReference>
<dbReference type="GO" id="GO:0008379">
    <property type="term" value="F:thioredoxin peroxidase activity"/>
    <property type="evidence" value="ECO:0007669"/>
    <property type="project" value="TreeGrafter"/>
</dbReference>
<evidence type="ECO:0000256" key="10">
    <source>
        <dbReference type="ARBA" id="ARBA00038489"/>
    </source>
</evidence>
<keyword evidence="15" id="KW-1185">Reference proteome</keyword>
<name>A0A9Q2XKA2_9PSED</name>
<dbReference type="PANTHER" id="PTHR42801:SF4">
    <property type="entry name" value="AHPC_TSA FAMILY PROTEIN"/>
    <property type="match status" value="1"/>
</dbReference>
<reference evidence="14" key="1">
    <citation type="journal article" date="2022" name="Int. J. Syst. Evol. Microbiol.">
        <title>Pseudomonas aegrilactucae sp. nov. and Pseudomonas morbosilactucae sp. nov., pathogens causing bacterial rot of lettuce in Japan.</title>
        <authorList>
            <person name="Sawada H."/>
            <person name="Fujikawa T."/>
            <person name="Satou M."/>
        </authorList>
    </citation>
    <scope>NUCLEOTIDE SEQUENCE</scope>
    <source>
        <strain evidence="14">MAFF 301350</strain>
    </source>
</reference>
<dbReference type="InterPro" id="IPR013766">
    <property type="entry name" value="Thioredoxin_domain"/>
</dbReference>
<evidence type="ECO:0000256" key="3">
    <source>
        <dbReference type="ARBA" id="ARBA00013017"/>
    </source>
</evidence>
<evidence type="ECO:0000256" key="12">
    <source>
        <dbReference type="ARBA" id="ARBA00049091"/>
    </source>
</evidence>
<dbReference type="FunFam" id="3.40.30.10:FF:000007">
    <property type="entry name" value="Thioredoxin-dependent thiol peroxidase"/>
    <property type="match status" value="1"/>
</dbReference>
<comment type="caution">
    <text evidence="14">The sequence shown here is derived from an EMBL/GenBank/DDBJ whole genome shotgun (WGS) entry which is preliminary data.</text>
</comment>
<proteinExistence type="inferred from homology"/>
<evidence type="ECO:0000313" key="14">
    <source>
        <dbReference type="EMBL" id="MBV6288458.1"/>
    </source>
</evidence>
<evidence type="ECO:0000256" key="1">
    <source>
        <dbReference type="ARBA" id="ARBA00003330"/>
    </source>
</evidence>
<evidence type="ECO:0000256" key="11">
    <source>
        <dbReference type="ARBA" id="ARBA00042639"/>
    </source>
</evidence>
<dbReference type="PIRSF" id="PIRSF000239">
    <property type="entry name" value="AHPC"/>
    <property type="match status" value="1"/>
</dbReference>
<protein>
    <recommendedName>
        <fullName evidence="3">thioredoxin-dependent peroxiredoxin</fullName>
        <ecNumber evidence="3">1.11.1.24</ecNumber>
    </recommendedName>
    <alternativeName>
        <fullName evidence="9">Thioredoxin peroxidase</fullName>
    </alternativeName>
    <alternativeName>
        <fullName evidence="11">Thioredoxin-dependent peroxiredoxin Bcp</fullName>
    </alternativeName>
</protein>
<evidence type="ECO:0000256" key="2">
    <source>
        <dbReference type="ARBA" id="ARBA00011245"/>
    </source>
</evidence>
<dbReference type="InterPro" id="IPR050924">
    <property type="entry name" value="Peroxiredoxin_BCP/PrxQ"/>
</dbReference>
<keyword evidence="4" id="KW-0575">Peroxidase</keyword>
<keyword evidence="8" id="KW-0676">Redox-active center</keyword>
<evidence type="ECO:0000256" key="5">
    <source>
        <dbReference type="ARBA" id="ARBA00022862"/>
    </source>
</evidence>
<evidence type="ECO:0000259" key="13">
    <source>
        <dbReference type="PROSITE" id="PS51352"/>
    </source>
</evidence>
<comment type="subunit">
    <text evidence="2">Monomer.</text>
</comment>
<dbReference type="Pfam" id="PF00578">
    <property type="entry name" value="AhpC-TSA"/>
    <property type="match status" value="1"/>
</dbReference>
<dbReference type="CDD" id="cd03017">
    <property type="entry name" value="PRX_BCP"/>
    <property type="match status" value="1"/>
</dbReference>
<feature type="domain" description="Thioredoxin" evidence="13">
    <location>
        <begin position="3"/>
        <end position="156"/>
    </location>
</feature>
<accession>A0A9Q2XKA2</accession>
<dbReference type="EMBL" id="JAHTBI010000053">
    <property type="protein sequence ID" value="MBV6288458.1"/>
    <property type="molecule type" value="Genomic_DNA"/>
</dbReference>
<evidence type="ECO:0000256" key="9">
    <source>
        <dbReference type="ARBA" id="ARBA00032824"/>
    </source>
</evidence>
<evidence type="ECO:0000313" key="15">
    <source>
        <dbReference type="Proteomes" id="UP001106592"/>
    </source>
</evidence>
<evidence type="ECO:0000256" key="4">
    <source>
        <dbReference type="ARBA" id="ARBA00022559"/>
    </source>
</evidence>
<sequence>MAVALDQPVADFDAQATSGKAVSLSAMKGRQLVIYFYPKDSTPGCTTEGQGFRDQYAAFQAANTEVFGVSRDGLKSHENFKAKQAFPFELISDKDEALCQLFDVIKLKKLYGKEYLGVDRSTFLIDSEGVLRKAWRGVKVPGHVDAVLAEAQALHNA</sequence>
<evidence type="ECO:0000256" key="8">
    <source>
        <dbReference type="ARBA" id="ARBA00023284"/>
    </source>
</evidence>
<keyword evidence="5" id="KW-0049">Antioxidant</keyword>
<dbReference type="GO" id="GO:0005737">
    <property type="term" value="C:cytoplasm"/>
    <property type="evidence" value="ECO:0007669"/>
    <property type="project" value="TreeGrafter"/>
</dbReference>
<evidence type="ECO:0000256" key="6">
    <source>
        <dbReference type="ARBA" id="ARBA00023002"/>
    </source>
</evidence>
<reference evidence="14" key="2">
    <citation type="journal article" date="2023" name="Plant Pathol.">
        <title>Dismantling and reorganizing Pseudomonas marginalis sensu#lato.</title>
        <authorList>
            <person name="Sawada H."/>
            <person name="Fujikawa T."/>
            <person name="Satou M."/>
        </authorList>
    </citation>
    <scope>NUCLEOTIDE SEQUENCE</scope>
    <source>
        <strain evidence="14">MAFF 301350</strain>
    </source>
</reference>
<dbReference type="PANTHER" id="PTHR42801">
    <property type="entry name" value="THIOREDOXIN-DEPENDENT PEROXIDE REDUCTASE"/>
    <property type="match status" value="1"/>
</dbReference>
<dbReference type="EC" id="1.11.1.24" evidence="3"/>